<dbReference type="PATRIC" id="fig|1666912.4.peg.2437"/>
<evidence type="ECO:0000313" key="5">
    <source>
        <dbReference type="Proteomes" id="UP000050413"/>
    </source>
</evidence>
<dbReference type="OrthoDB" id="9790710at2"/>
<accession>A0A0P7YWX6</accession>
<organism evidence="4 5">
    <name type="scientific">Roseibaca calidilacus</name>
    <dbReference type="NCBI Taxonomy" id="1666912"/>
    <lineage>
        <taxon>Bacteria</taxon>
        <taxon>Pseudomonadati</taxon>
        <taxon>Pseudomonadota</taxon>
        <taxon>Alphaproteobacteria</taxon>
        <taxon>Rhodobacterales</taxon>
        <taxon>Paracoccaceae</taxon>
        <taxon>Roseinatronobacter</taxon>
    </lineage>
</organism>
<feature type="domain" description="Glycosyl transferase family 1" evidence="2">
    <location>
        <begin position="164"/>
        <end position="320"/>
    </location>
</feature>
<reference evidence="4 5" key="1">
    <citation type="submission" date="2015-09" db="EMBL/GenBank/DDBJ databases">
        <title>Identification and resolution of microdiversity through metagenomic sequencing of parallel consortia.</title>
        <authorList>
            <person name="Nelson W.C."/>
            <person name="Romine M.F."/>
            <person name="Lindemann S.R."/>
        </authorList>
    </citation>
    <scope>NUCLEOTIDE SEQUENCE [LARGE SCALE GENOMIC DNA]</scope>
    <source>
        <strain evidence="4">HL-91</strain>
    </source>
</reference>
<dbReference type="CDD" id="cd03801">
    <property type="entry name" value="GT4_PimA-like"/>
    <property type="match status" value="1"/>
</dbReference>
<name>A0A0P7YWX6_9RHOB</name>
<dbReference type="AlphaFoldDB" id="A0A0P7YWX6"/>
<dbReference type="Proteomes" id="UP000050413">
    <property type="component" value="Unassembled WGS sequence"/>
</dbReference>
<reference evidence="3 6" key="2">
    <citation type="submission" date="2016-01" db="EMBL/GenBank/DDBJ databases">
        <authorList>
            <person name="Varghese N."/>
        </authorList>
    </citation>
    <scope>NUCLEOTIDE SEQUENCE [LARGE SCALE GENOMIC DNA]</scope>
    <source>
        <strain evidence="3 6">HL-91</strain>
    </source>
</reference>
<evidence type="ECO:0000313" key="4">
    <source>
        <dbReference type="EMBL" id="KPP93544.1"/>
    </source>
</evidence>
<protein>
    <submittedName>
        <fullName evidence="4">Family 4 glycosyltransferase</fullName>
    </submittedName>
</protein>
<dbReference type="GO" id="GO:0016757">
    <property type="term" value="F:glycosyltransferase activity"/>
    <property type="evidence" value="ECO:0007669"/>
    <property type="project" value="InterPro"/>
</dbReference>
<dbReference type="Gene3D" id="3.40.50.2000">
    <property type="entry name" value="Glycogen Phosphorylase B"/>
    <property type="match status" value="2"/>
</dbReference>
<keyword evidence="6" id="KW-1185">Reference proteome</keyword>
<dbReference type="EMBL" id="FBYC01000004">
    <property type="protein sequence ID" value="CUX80477.1"/>
    <property type="molecule type" value="Genomic_DNA"/>
</dbReference>
<dbReference type="Proteomes" id="UP000182045">
    <property type="component" value="Unassembled WGS sequence"/>
</dbReference>
<evidence type="ECO:0000256" key="1">
    <source>
        <dbReference type="ARBA" id="ARBA00022679"/>
    </source>
</evidence>
<proteinExistence type="predicted"/>
<evidence type="ECO:0000259" key="2">
    <source>
        <dbReference type="Pfam" id="PF00534"/>
    </source>
</evidence>
<comment type="caution">
    <text evidence="4">The sequence shown here is derived from an EMBL/GenBank/DDBJ whole genome shotgun (WGS) entry which is preliminary data.</text>
</comment>
<dbReference type="InterPro" id="IPR001296">
    <property type="entry name" value="Glyco_trans_1"/>
</dbReference>
<dbReference type="SUPFAM" id="SSF53756">
    <property type="entry name" value="UDP-Glycosyltransferase/glycogen phosphorylase"/>
    <property type="match status" value="1"/>
</dbReference>
<dbReference type="STRING" id="1666912.Ga0058931_1158"/>
<dbReference type="EMBL" id="LJSG01000008">
    <property type="protein sequence ID" value="KPP93544.1"/>
    <property type="molecule type" value="Genomic_DNA"/>
</dbReference>
<dbReference type="GO" id="GO:0009103">
    <property type="term" value="P:lipopolysaccharide biosynthetic process"/>
    <property type="evidence" value="ECO:0007669"/>
    <property type="project" value="TreeGrafter"/>
</dbReference>
<gene>
    <name evidence="3" type="ORF">Ga0058931_1158</name>
    <name evidence="4" type="ORF">HLUCCA05_11255</name>
</gene>
<dbReference type="Pfam" id="PF00534">
    <property type="entry name" value="Glycos_transf_1"/>
    <property type="match status" value="1"/>
</dbReference>
<dbReference type="RefSeq" id="WP_072245490.1">
    <property type="nucleotide sequence ID" value="NZ_FBYC01000004.1"/>
</dbReference>
<dbReference type="PANTHER" id="PTHR46401">
    <property type="entry name" value="GLYCOSYLTRANSFERASE WBBK-RELATED"/>
    <property type="match status" value="1"/>
</dbReference>
<evidence type="ECO:0000313" key="6">
    <source>
        <dbReference type="Proteomes" id="UP000182045"/>
    </source>
</evidence>
<dbReference type="PANTHER" id="PTHR46401:SF2">
    <property type="entry name" value="GLYCOSYLTRANSFERASE WBBK-RELATED"/>
    <property type="match status" value="1"/>
</dbReference>
<keyword evidence="1 4" id="KW-0808">Transferase</keyword>
<evidence type="ECO:0000313" key="3">
    <source>
        <dbReference type="EMBL" id="CUX80477.1"/>
    </source>
</evidence>
<sequence>MQLAFAIPGDPEARTGGTLYDRKVIDALRAAGQDVTLIALPGDWPNQTKAQESAALARLGALPAGCPVVIDGLAFGAFSERCVATLARPMIALVHHPLALEPGLSPDLATDLHARERANLAYAAQVVVPSAHVGGLLRDQFGVPASRIHVAHPGFQPAPPRAPAATDGPPLILSVGLLCHRKGHDVLLRALGAVADLDWRAVIVGRHHEADHVAELQGLRRALGLTDRVMLPGELDADALAALYAQASLFALATRYEGYGMVLSEAQQHGLPVISCATGAVPEALDGSGLLAPPGDASAFAAHLRAVLSDADLHARLSAQSLARAACLPGWKDTASILAGAVKAALSPQG</sequence>